<dbReference type="EMBL" id="MCHX01000002">
    <property type="protein sequence ID" value="OFJ55577.1"/>
    <property type="molecule type" value="Genomic_DNA"/>
</dbReference>
<dbReference type="AlphaFoldDB" id="A0A1E8QAG2"/>
<feature type="region of interest" description="Disordered" evidence="1">
    <location>
        <begin position="82"/>
        <end position="133"/>
    </location>
</feature>
<sequence length="172" mass="16022">MDAPAAGLAVTVCAATESRAVAAVSGRTATGAVAAAVARAGESPRVRGDGALRGALSLDGIVDVGEVVGAASSEVGVGATPSAGAGAGGDGVADSVPSAAPDVGSVGSGEVDGADGSASSAFSPVTRSDVNAPPELLTEDVGDVLPEVDVVLDVPAADVVVVPPVAAALDVV</sequence>
<reference evidence="2 3" key="1">
    <citation type="submission" date="2016-09" db="EMBL/GenBank/DDBJ databases">
        <title>genome sequence of Mycobacterium sp. 739 SCH.</title>
        <authorList>
            <person name="Greninger A.L."/>
            <person name="Qin X."/>
            <person name="Jerome K."/>
            <person name="Vora S."/>
            <person name="Quinn K."/>
        </authorList>
    </citation>
    <scope>NUCLEOTIDE SEQUENCE [LARGE SCALE GENOMIC DNA]</scope>
    <source>
        <strain evidence="2 3">SCH</strain>
    </source>
</reference>
<accession>A0A1E8QAG2</accession>
<organism evidence="2 3">
    <name type="scientific">Mycolicibacterium grossiae</name>
    <dbReference type="NCBI Taxonomy" id="1552759"/>
    <lineage>
        <taxon>Bacteria</taxon>
        <taxon>Bacillati</taxon>
        <taxon>Actinomycetota</taxon>
        <taxon>Actinomycetes</taxon>
        <taxon>Mycobacteriales</taxon>
        <taxon>Mycobacteriaceae</taxon>
        <taxon>Mycolicibacterium</taxon>
    </lineage>
</organism>
<comment type="caution">
    <text evidence="2">The sequence shown here is derived from an EMBL/GenBank/DDBJ whole genome shotgun (WGS) entry which is preliminary data.</text>
</comment>
<keyword evidence="3" id="KW-1185">Reference proteome</keyword>
<dbReference type="Proteomes" id="UP000178953">
    <property type="component" value="Unassembled WGS sequence"/>
</dbReference>
<proteinExistence type="predicted"/>
<evidence type="ECO:0000313" key="3">
    <source>
        <dbReference type="Proteomes" id="UP000178953"/>
    </source>
</evidence>
<protein>
    <submittedName>
        <fullName evidence="2">Uncharacterized protein</fullName>
    </submittedName>
</protein>
<gene>
    <name evidence="2" type="ORF">BEL07_01345</name>
</gene>
<name>A0A1E8QAG2_9MYCO</name>
<evidence type="ECO:0000256" key="1">
    <source>
        <dbReference type="SAM" id="MobiDB-lite"/>
    </source>
</evidence>
<feature type="compositionally biased region" description="Low complexity" evidence="1">
    <location>
        <begin position="92"/>
        <end position="121"/>
    </location>
</feature>
<evidence type="ECO:0000313" key="2">
    <source>
        <dbReference type="EMBL" id="OFJ55577.1"/>
    </source>
</evidence>